<evidence type="ECO:0000256" key="1">
    <source>
        <dbReference type="SAM" id="MobiDB-lite"/>
    </source>
</evidence>
<gene>
    <name evidence="2" type="ORF">DILT_LOCUS373</name>
</gene>
<feature type="region of interest" description="Disordered" evidence="1">
    <location>
        <begin position="194"/>
        <end position="222"/>
    </location>
</feature>
<evidence type="ECO:0000313" key="2">
    <source>
        <dbReference type="EMBL" id="VDK31893.1"/>
    </source>
</evidence>
<feature type="compositionally biased region" description="Basic and acidic residues" evidence="1">
    <location>
        <begin position="279"/>
        <end position="289"/>
    </location>
</feature>
<name>A0A3P6PQG3_DIBLA</name>
<dbReference type="AlphaFoldDB" id="A0A3P6PQG3"/>
<feature type="region of interest" description="Disordered" evidence="1">
    <location>
        <begin position="245"/>
        <end position="330"/>
    </location>
</feature>
<protein>
    <submittedName>
        <fullName evidence="2">Uncharacterized protein</fullName>
    </submittedName>
</protein>
<keyword evidence="3" id="KW-1185">Reference proteome</keyword>
<reference evidence="2 3" key="1">
    <citation type="submission" date="2018-11" db="EMBL/GenBank/DDBJ databases">
        <authorList>
            <consortium name="Pathogen Informatics"/>
        </authorList>
    </citation>
    <scope>NUCLEOTIDE SEQUENCE [LARGE SCALE GENOMIC DNA]</scope>
</reference>
<feature type="compositionally biased region" description="Acidic residues" evidence="1">
    <location>
        <begin position="313"/>
        <end position="330"/>
    </location>
</feature>
<organism evidence="2 3">
    <name type="scientific">Dibothriocephalus latus</name>
    <name type="common">Fish tapeworm</name>
    <name type="synonym">Diphyllobothrium latum</name>
    <dbReference type="NCBI Taxonomy" id="60516"/>
    <lineage>
        <taxon>Eukaryota</taxon>
        <taxon>Metazoa</taxon>
        <taxon>Spiralia</taxon>
        <taxon>Lophotrochozoa</taxon>
        <taxon>Platyhelminthes</taxon>
        <taxon>Cestoda</taxon>
        <taxon>Eucestoda</taxon>
        <taxon>Diphyllobothriidea</taxon>
        <taxon>Diphyllobothriidae</taxon>
        <taxon>Dibothriocephalus</taxon>
    </lineage>
</organism>
<dbReference type="EMBL" id="UYRU01001487">
    <property type="protein sequence ID" value="VDK31893.1"/>
    <property type="molecule type" value="Genomic_DNA"/>
</dbReference>
<proteinExistence type="predicted"/>
<feature type="non-terminal residue" evidence="2">
    <location>
        <position position="330"/>
    </location>
</feature>
<evidence type="ECO:0000313" key="3">
    <source>
        <dbReference type="Proteomes" id="UP000281553"/>
    </source>
</evidence>
<accession>A0A3P6PQG3</accession>
<dbReference type="Proteomes" id="UP000281553">
    <property type="component" value="Unassembled WGS sequence"/>
</dbReference>
<sequence length="330" mass="36429">MQPLVYTDAAVDQLLDRNREPDVDEVTGEADDYLSVFKSAHFGQAPDRPSVTEAASDASVSELCRRHPTKAFSASLGFIRWCYPNSNVAAEIDATPEVRTRVFPRDARHRRCLVVRLASQSARGGNLEQTIRGVFKDPSLLTIRKKPENMADSVVGQKEIADFWDRLLRARHERVAAEDRGDEGDAAFRELHKRSCQSRNSQPAHAVNDDATAADGRTNSDDSDMELDSVYIAATASGHALLSNARIKTEPSASQAQSRKSRRVPKPTYTSLSNFHRVSRGDDTEEGRRSRALRGRGGRLAPVGDPLIRTGSENEEEQEQEAEGTEGEEG</sequence>